<dbReference type="AlphaFoldDB" id="A0A9P6JFI8"/>
<evidence type="ECO:0000313" key="3">
    <source>
        <dbReference type="Proteomes" id="UP000749646"/>
    </source>
</evidence>
<keyword evidence="3" id="KW-1185">Reference proteome</keyword>
<sequence length="242" mass="26951">MVGLDSILGYVGFIATLVGWFPDNPDRGQVRVKFWAGRDGTNSGSELWGSAGYLPRIDIRSTSNEWIGEGGYLYNKIGNNEQKQEDVDMDKNQEINYITLTHQTTDAACLALIGWTPNDSIPNADRRKGFIIGDIFRLCGYAWNHSGQSVRVDDTKRYESVDCGWMVADRDGFVSQLSINLDVMGDHFIDDYKDKDLCYWGVGMRAGGFPARPRKGTNGMPPGPIKRSLPSPDEHSAEFGNQ</sequence>
<evidence type="ECO:0000313" key="2">
    <source>
        <dbReference type="EMBL" id="KAF9970269.1"/>
    </source>
</evidence>
<reference evidence="2" key="1">
    <citation type="journal article" date="2020" name="Fungal Divers.">
        <title>Resolving the Mortierellaceae phylogeny through synthesis of multi-gene phylogenetics and phylogenomics.</title>
        <authorList>
            <person name="Vandepol N."/>
            <person name="Liber J."/>
            <person name="Desiro A."/>
            <person name="Na H."/>
            <person name="Kennedy M."/>
            <person name="Barry K."/>
            <person name="Grigoriev I.V."/>
            <person name="Miller A.N."/>
            <person name="O'Donnell K."/>
            <person name="Stajich J.E."/>
            <person name="Bonito G."/>
        </authorList>
    </citation>
    <scope>NUCLEOTIDE SEQUENCE</scope>
    <source>
        <strain evidence="2">MES-2147</strain>
    </source>
</reference>
<feature type="region of interest" description="Disordered" evidence="1">
    <location>
        <begin position="210"/>
        <end position="242"/>
    </location>
</feature>
<name>A0A9P6JFI8_9FUNG</name>
<evidence type="ECO:0000256" key="1">
    <source>
        <dbReference type="SAM" id="MobiDB-lite"/>
    </source>
</evidence>
<organism evidence="2 3">
    <name type="scientific">Modicella reniformis</name>
    <dbReference type="NCBI Taxonomy" id="1440133"/>
    <lineage>
        <taxon>Eukaryota</taxon>
        <taxon>Fungi</taxon>
        <taxon>Fungi incertae sedis</taxon>
        <taxon>Mucoromycota</taxon>
        <taxon>Mortierellomycotina</taxon>
        <taxon>Mortierellomycetes</taxon>
        <taxon>Mortierellales</taxon>
        <taxon>Mortierellaceae</taxon>
        <taxon>Modicella</taxon>
    </lineage>
</organism>
<dbReference type="EMBL" id="JAAAHW010005020">
    <property type="protein sequence ID" value="KAF9970269.1"/>
    <property type="molecule type" value="Genomic_DNA"/>
</dbReference>
<dbReference type="Proteomes" id="UP000749646">
    <property type="component" value="Unassembled WGS sequence"/>
</dbReference>
<feature type="non-terminal residue" evidence="2">
    <location>
        <position position="242"/>
    </location>
</feature>
<dbReference type="OrthoDB" id="2389719at2759"/>
<comment type="caution">
    <text evidence="2">The sequence shown here is derived from an EMBL/GenBank/DDBJ whole genome shotgun (WGS) entry which is preliminary data.</text>
</comment>
<gene>
    <name evidence="2" type="ORF">BGZ65_011254</name>
</gene>
<feature type="compositionally biased region" description="Basic and acidic residues" evidence="1">
    <location>
        <begin position="232"/>
        <end position="242"/>
    </location>
</feature>
<proteinExistence type="predicted"/>
<accession>A0A9P6JFI8</accession>
<protein>
    <submittedName>
        <fullName evidence="2">Uncharacterized protein</fullName>
    </submittedName>
</protein>